<dbReference type="InterPro" id="IPR052103">
    <property type="entry name" value="Dual_spec_Phospatases"/>
</dbReference>
<dbReference type="PROSITE" id="PS50056">
    <property type="entry name" value="TYR_PHOSPHATASE_2"/>
    <property type="match status" value="1"/>
</dbReference>
<evidence type="ECO:0000256" key="3">
    <source>
        <dbReference type="ARBA" id="ARBA00022912"/>
    </source>
</evidence>
<keyword evidence="4" id="KW-0812">Transmembrane</keyword>
<evidence type="ECO:0000259" key="6">
    <source>
        <dbReference type="PROSITE" id="PS50056"/>
    </source>
</evidence>
<dbReference type="SMART" id="SM00195">
    <property type="entry name" value="DSPc"/>
    <property type="match status" value="1"/>
</dbReference>
<evidence type="ECO:0000256" key="4">
    <source>
        <dbReference type="SAM" id="Phobius"/>
    </source>
</evidence>
<sequence>MTTSKVISQDSSMISKIRPFLYLSGLAPLTPTSLRPFTCVINCVAGLRQILPSHLSVLHIPIEDDEGTDLSPYWHIVFRKIDDQKRNGGKVLIFCGMGISRSATFVVAYLMCVEKMTLRDAYKEVQNIRNIICPNVGFFKQMIELEEKLYNQTTVKIITPVNGVEVPDVVWNELYDEMMDDINKNGRRFIINNTSKEILIKNGLNSSKWNKLLTKIKWISLMDVWKKKFFRQLILSGILVSGIEHRTKNA</sequence>
<dbReference type="Proteomes" id="UP000006672">
    <property type="component" value="Unassembled WGS sequence"/>
</dbReference>
<dbReference type="AlphaFoldDB" id="A0A8L7TGS0"/>
<dbReference type="SUPFAM" id="SSF52799">
    <property type="entry name" value="(Phosphotyrosine protein) phosphatases II"/>
    <property type="match status" value="1"/>
</dbReference>
<evidence type="ECO:0000256" key="1">
    <source>
        <dbReference type="ARBA" id="ARBA00008601"/>
    </source>
</evidence>
<organism evidence="7 8">
    <name type="scientific">Brugia malayi</name>
    <name type="common">Filarial nematode worm</name>
    <dbReference type="NCBI Taxonomy" id="6279"/>
    <lineage>
        <taxon>Eukaryota</taxon>
        <taxon>Metazoa</taxon>
        <taxon>Ecdysozoa</taxon>
        <taxon>Nematoda</taxon>
        <taxon>Chromadorea</taxon>
        <taxon>Rhabditida</taxon>
        <taxon>Spirurina</taxon>
        <taxon>Spiruromorpha</taxon>
        <taxon>Filarioidea</taxon>
        <taxon>Onchocercidae</taxon>
        <taxon>Brugia</taxon>
    </lineage>
</organism>
<dbReference type="WBParaSite" id="Bm7544.1">
    <property type="protein sequence ID" value="Bm7544.1"/>
    <property type="gene ID" value="WBGene00227805"/>
</dbReference>
<dbReference type="Gene3D" id="3.90.190.10">
    <property type="entry name" value="Protein tyrosine phosphatase superfamily"/>
    <property type="match status" value="1"/>
</dbReference>
<keyword evidence="4" id="KW-0472">Membrane</keyword>
<dbReference type="PANTHER" id="PTHR45961">
    <property type="entry name" value="IP21249P"/>
    <property type="match status" value="1"/>
</dbReference>
<comment type="similarity">
    <text evidence="1">Belongs to the protein-tyrosine phosphatase family. Non-receptor class dual specificity subfamily.</text>
</comment>
<dbReference type="InterPro" id="IPR020422">
    <property type="entry name" value="TYR_PHOSPHATASE_DUAL_dom"/>
</dbReference>
<protein>
    <submittedName>
        <fullName evidence="8">Dual specificity phosphatase, catalytic domain containing protein</fullName>
    </submittedName>
</protein>
<feature type="transmembrane region" description="Helical" evidence="4">
    <location>
        <begin position="91"/>
        <end position="111"/>
    </location>
</feature>
<dbReference type="InterPro" id="IPR029021">
    <property type="entry name" value="Prot-tyrosine_phosphatase-like"/>
</dbReference>
<feature type="domain" description="Tyrosine-protein phosphatase" evidence="5">
    <location>
        <begin position="13"/>
        <end position="151"/>
    </location>
</feature>
<keyword evidence="7" id="KW-1185">Reference proteome</keyword>
<dbReference type="PANTHER" id="PTHR45961:SF2">
    <property type="entry name" value="PROTEIN CBG09952"/>
    <property type="match status" value="1"/>
</dbReference>
<accession>A0A8L7TGS0</accession>
<keyword evidence="4" id="KW-1133">Transmembrane helix</keyword>
<dbReference type="InterPro" id="IPR000340">
    <property type="entry name" value="Dual-sp_phosphatase_cat-dom"/>
</dbReference>
<dbReference type="PROSITE" id="PS50054">
    <property type="entry name" value="TYR_PHOSPHATASE_DUAL"/>
    <property type="match status" value="1"/>
</dbReference>
<dbReference type="GO" id="GO:0005737">
    <property type="term" value="C:cytoplasm"/>
    <property type="evidence" value="ECO:0007669"/>
    <property type="project" value="TreeGrafter"/>
</dbReference>
<reference evidence="7" key="1">
    <citation type="journal article" date="2007" name="Science">
        <title>Draft genome of the filarial nematode parasite Brugia malayi.</title>
        <authorList>
            <person name="Ghedin E."/>
            <person name="Wang S."/>
            <person name="Spiro D."/>
            <person name="Caler E."/>
            <person name="Zhao Q."/>
            <person name="Crabtree J."/>
            <person name="Allen J.E."/>
            <person name="Delcher A.L."/>
            <person name="Guiliano D.B."/>
            <person name="Miranda-Saavedra D."/>
            <person name="Angiuoli S.V."/>
            <person name="Creasy T."/>
            <person name="Amedeo P."/>
            <person name="Haas B."/>
            <person name="El-Sayed N.M."/>
            <person name="Wortman J.R."/>
            <person name="Feldblyum T."/>
            <person name="Tallon L."/>
            <person name="Schatz M."/>
            <person name="Shumway M."/>
            <person name="Koo H."/>
            <person name="Salzberg S.L."/>
            <person name="Schobel S."/>
            <person name="Pertea M."/>
            <person name="Pop M."/>
            <person name="White O."/>
            <person name="Barton G.J."/>
            <person name="Carlow C.K."/>
            <person name="Crawford M.J."/>
            <person name="Daub J."/>
            <person name="Dimmic M.W."/>
            <person name="Estes C.F."/>
            <person name="Foster J.M."/>
            <person name="Ganatra M."/>
            <person name="Gregory W.F."/>
            <person name="Johnson N.M."/>
            <person name="Jin J."/>
            <person name="Komuniecki R."/>
            <person name="Korf I."/>
            <person name="Kumar S."/>
            <person name="Laney S."/>
            <person name="Li B.W."/>
            <person name="Li W."/>
            <person name="Lindblom T.H."/>
            <person name="Lustigman S."/>
            <person name="Ma D."/>
            <person name="Maina C.V."/>
            <person name="Martin D.M."/>
            <person name="McCarter J.P."/>
            <person name="McReynolds L."/>
            <person name="Mitreva M."/>
            <person name="Nutman T.B."/>
            <person name="Parkinson J."/>
            <person name="Peregrin-Alvarez J.M."/>
            <person name="Poole C."/>
            <person name="Ren Q."/>
            <person name="Saunders L."/>
            <person name="Sluder A.E."/>
            <person name="Smith K."/>
            <person name="Stanke M."/>
            <person name="Unnasch T.R."/>
            <person name="Ware J."/>
            <person name="Wei A.D."/>
            <person name="Weil G."/>
            <person name="Williams D.J."/>
            <person name="Zhang Y."/>
            <person name="Williams S.A."/>
            <person name="Fraser-Liggett C."/>
            <person name="Slatko B."/>
            <person name="Blaxter M.L."/>
            <person name="Scott A.L."/>
        </authorList>
    </citation>
    <scope>NUCLEOTIDE SEQUENCE</scope>
    <source>
        <strain evidence="7">FR3</strain>
    </source>
</reference>
<evidence type="ECO:0000313" key="7">
    <source>
        <dbReference type="Proteomes" id="UP000006672"/>
    </source>
</evidence>
<feature type="domain" description="Tyrosine specific protein phosphatases" evidence="6">
    <location>
        <begin position="79"/>
        <end position="129"/>
    </location>
</feature>
<evidence type="ECO:0000259" key="5">
    <source>
        <dbReference type="PROSITE" id="PS50054"/>
    </source>
</evidence>
<dbReference type="InterPro" id="IPR000387">
    <property type="entry name" value="Tyr_Pase_dom"/>
</dbReference>
<name>A0A8L7TGS0_BRUMA</name>
<evidence type="ECO:0000313" key="8">
    <source>
        <dbReference type="WBParaSite" id="Bm7544.1"/>
    </source>
</evidence>
<reference evidence="8" key="2">
    <citation type="submission" date="2022-04" db="UniProtKB">
        <authorList>
            <consortium name="WormBaseParasite"/>
        </authorList>
    </citation>
    <scope>IDENTIFICATION</scope>
</reference>
<dbReference type="Pfam" id="PF00782">
    <property type="entry name" value="DSPc"/>
    <property type="match status" value="1"/>
</dbReference>
<dbReference type="CDD" id="cd14514">
    <property type="entry name" value="DUSP14-like"/>
    <property type="match status" value="1"/>
</dbReference>
<dbReference type="GO" id="GO:0004721">
    <property type="term" value="F:phosphoprotein phosphatase activity"/>
    <property type="evidence" value="ECO:0007669"/>
    <property type="project" value="UniProtKB-KW"/>
</dbReference>
<keyword evidence="3" id="KW-0904">Protein phosphatase</keyword>
<evidence type="ECO:0000256" key="2">
    <source>
        <dbReference type="ARBA" id="ARBA00022801"/>
    </source>
</evidence>
<proteinExistence type="inferred from homology"/>
<keyword evidence="2" id="KW-0378">Hydrolase</keyword>